<reference evidence="1 2" key="1">
    <citation type="submission" date="2018-06" db="EMBL/GenBank/DDBJ databases">
        <title>Extensive metabolic versatility and redundancy in microbially diverse, dynamic hydrothermal sediments.</title>
        <authorList>
            <person name="Dombrowski N."/>
            <person name="Teske A."/>
            <person name="Baker B.J."/>
        </authorList>
    </citation>
    <scope>NUCLEOTIDE SEQUENCE [LARGE SCALE GENOMIC DNA]</scope>
    <source>
        <strain evidence="1">B36_G15</strain>
    </source>
</reference>
<evidence type="ECO:0000313" key="2">
    <source>
        <dbReference type="Proteomes" id="UP000268469"/>
    </source>
</evidence>
<dbReference type="Proteomes" id="UP000268469">
    <property type="component" value="Unassembled WGS sequence"/>
</dbReference>
<sequence>MAVRVKILIEFGHKAIETVAIANTGYETEEPEVLLPEQLGRSEWGEMFNSLKSIEYKTFKGVLPFKALGEATIRVKAGDRESKPIKAKLLVSGFDREVLLNDKAIGALGISLIRVDIGRWRFTDDPPDKERDSELPERW</sequence>
<protein>
    <recommendedName>
        <fullName evidence="3">Clan AA aspartic protease</fullName>
    </recommendedName>
</protein>
<dbReference type="AlphaFoldDB" id="A0A660SLC5"/>
<proteinExistence type="predicted"/>
<evidence type="ECO:0008006" key="3">
    <source>
        <dbReference type="Google" id="ProtNLM"/>
    </source>
</evidence>
<accession>A0A660SLC5</accession>
<comment type="caution">
    <text evidence="1">The sequence shown here is derived from an EMBL/GenBank/DDBJ whole genome shotgun (WGS) entry which is preliminary data.</text>
</comment>
<name>A0A660SLC5_UNCW3</name>
<evidence type="ECO:0000313" key="1">
    <source>
        <dbReference type="EMBL" id="RKX71645.1"/>
    </source>
</evidence>
<gene>
    <name evidence="1" type="ORF">DRP53_00745</name>
</gene>
<organism evidence="1 2">
    <name type="scientific">candidate division WOR-3 bacterium</name>
    <dbReference type="NCBI Taxonomy" id="2052148"/>
    <lineage>
        <taxon>Bacteria</taxon>
        <taxon>Bacteria division WOR-3</taxon>
    </lineage>
</organism>
<dbReference type="EMBL" id="QNBE01000004">
    <property type="protein sequence ID" value="RKX71645.1"/>
    <property type="molecule type" value="Genomic_DNA"/>
</dbReference>